<gene>
    <name evidence="10" type="primary">ansA</name>
    <name evidence="10" type="ORF">GCM10007304_06060</name>
</gene>
<evidence type="ECO:0000259" key="9">
    <source>
        <dbReference type="Pfam" id="PF17763"/>
    </source>
</evidence>
<dbReference type="InterPro" id="IPR027474">
    <property type="entry name" value="L-asparaginase_N"/>
</dbReference>
<reference evidence="10" key="2">
    <citation type="submission" date="2020-09" db="EMBL/GenBank/DDBJ databases">
        <authorList>
            <person name="Sun Q."/>
            <person name="Sedlacek I."/>
        </authorList>
    </citation>
    <scope>NUCLEOTIDE SEQUENCE</scope>
    <source>
        <strain evidence="10">CCM 7905</strain>
    </source>
</reference>
<feature type="active site" description="O-isoaspartyl threonine intermediate" evidence="5">
    <location>
        <position position="13"/>
    </location>
</feature>
<dbReference type="SMART" id="SM00870">
    <property type="entry name" value="Asparaginase"/>
    <property type="match status" value="1"/>
</dbReference>
<dbReference type="Gene3D" id="3.40.50.1170">
    <property type="entry name" value="L-asparaginase, N-terminal domain"/>
    <property type="match status" value="1"/>
</dbReference>
<dbReference type="InterPro" id="IPR036152">
    <property type="entry name" value="Asp/glu_Ase-like_sf"/>
</dbReference>
<keyword evidence="11" id="KW-1185">Reference proteome</keyword>
<comment type="catalytic activity">
    <reaction evidence="4">
        <text>L-asparagine + H2O = L-aspartate + NH4(+)</text>
        <dbReference type="Rhea" id="RHEA:21016"/>
        <dbReference type="ChEBI" id="CHEBI:15377"/>
        <dbReference type="ChEBI" id="CHEBI:28938"/>
        <dbReference type="ChEBI" id="CHEBI:29991"/>
        <dbReference type="ChEBI" id="CHEBI:58048"/>
        <dbReference type="EC" id="3.5.1.1"/>
    </reaction>
</comment>
<evidence type="ECO:0000313" key="10">
    <source>
        <dbReference type="EMBL" id="GGF94995.1"/>
    </source>
</evidence>
<dbReference type="AlphaFoldDB" id="A0A917CPL6"/>
<evidence type="ECO:0000256" key="6">
    <source>
        <dbReference type="PROSITE-ProRule" id="PRU10099"/>
    </source>
</evidence>
<dbReference type="InterPro" id="IPR027473">
    <property type="entry name" value="L-asparaginase_C"/>
</dbReference>
<dbReference type="GO" id="GO:0006528">
    <property type="term" value="P:asparagine metabolic process"/>
    <property type="evidence" value="ECO:0007669"/>
    <property type="project" value="InterPro"/>
</dbReference>
<dbReference type="SFLD" id="SFLDS00057">
    <property type="entry name" value="Glutaminase/Asparaginase"/>
    <property type="match status" value="1"/>
</dbReference>
<dbReference type="InterPro" id="IPR040919">
    <property type="entry name" value="Asparaginase_C"/>
</dbReference>
<evidence type="ECO:0000256" key="7">
    <source>
        <dbReference type="PROSITE-ProRule" id="PRU10100"/>
    </source>
</evidence>
<keyword evidence="3" id="KW-0378">Hydrolase</keyword>
<dbReference type="Pfam" id="PF17763">
    <property type="entry name" value="Asparaginase_C"/>
    <property type="match status" value="1"/>
</dbReference>
<dbReference type="InterPro" id="IPR004550">
    <property type="entry name" value="AsnASE_II"/>
</dbReference>
<dbReference type="PANTHER" id="PTHR11707:SF28">
    <property type="entry name" value="60 KDA LYSOPHOSPHOLIPASE"/>
    <property type="match status" value="1"/>
</dbReference>
<evidence type="ECO:0000256" key="1">
    <source>
        <dbReference type="ARBA" id="ARBA00010518"/>
    </source>
</evidence>
<reference evidence="10" key="1">
    <citation type="journal article" date="2014" name="Int. J. Syst. Evol. Microbiol.">
        <title>Complete genome sequence of Corynebacterium casei LMG S-19264T (=DSM 44701T), isolated from a smear-ripened cheese.</title>
        <authorList>
            <consortium name="US DOE Joint Genome Institute (JGI-PGF)"/>
            <person name="Walter F."/>
            <person name="Albersmeier A."/>
            <person name="Kalinowski J."/>
            <person name="Ruckert C."/>
        </authorList>
    </citation>
    <scope>NUCLEOTIDE SEQUENCE</scope>
    <source>
        <strain evidence="10">CCM 7905</strain>
    </source>
</reference>
<dbReference type="EC" id="3.5.1.1" evidence="2"/>
<evidence type="ECO:0000259" key="8">
    <source>
        <dbReference type="Pfam" id="PF00710"/>
    </source>
</evidence>
<feature type="domain" description="Asparaginase/glutaminase C-terminal" evidence="9">
    <location>
        <begin position="178"/>
        <end position="293"/>
    </location>
</feature>
<dbReference type="InterPro" id="IPR020827">
    <property type="entry name" value="Asparaginase/glutaminase_AS1"/>
</dbReference>
<dbReference type="PANTHER" id="PTHR11707">
    <property type="entry name" value="L-ASPARAGINASE"/>
    <property type="match status" value="1"/>
</dbReference>
<feature type="domain" description="L-asparaginase N-terminal" evidence="8">
    <location>
        <begin position="5"/>
        <end position="163"/>
    </location>
</feature>
<dbReference type="GO" id="GO:0004067">
    <property type="term" value="F:asparaginase activity"/>
    <property type="evidence" value="ECO:0007669"/>
    <property type="project" value="UniProtKB-UniRule"/>
</dbReference>
<dbReference type="PRINTS" id="PR00139">
    <property type="entry name" value="ASNGLNASE"/>
</dbReference>
<dbReference type="EMBL" id="BMCU01000001">
    <property type="protein sequence ID" value="GGF94995.1"/>
    <property type="molecule type" value="Genomic_DNA"/>
</dbReference>
<evidence type="ECO:0000256" key="4">
    <source>
        <dbReference type="ARBA" id="ARBA00049366"/>
    </source>
</evidence>
<dbReference type="PIRSF" id="PIRSF500176">
    <property type="entry name" value="L_ASNase"/>
    <property type="match status" value="1"/>
</dbReference>
<dbReference type="InterPro" id="IPR006034">
    <property type="entry name" value="Asparaginase/glutaminase-like"/>
</dbReference>
<evidence type="ECO:0000256" key="5">
    <source>
        <dbReference type="PIRSR" id="PIRSR001220-1"/>
    </source>
</evidence>
<dbReference type="Pfam" id="PF00710">
    <property type="entry name" value="Asparaginase"/>
    <property type="match status" value="1"/>
</dbReference>
<dbReference type="PROSITE" id="PS51732">
    <property type="entry name" value="ASN_GLN_ASE_3"/>
    <property type="match status" value="1"/>
</dbReference>
<evidence type="ECO:0000313" key="11">
    <source>
        <dbReference type="Proteomes" id="UP000654257"/>
    </source>
</evidence>
<dbReference type="SUPFAM" id="SSF53774">
    <property type="entry name" value="Glutaminase/Asparaginase"/>
    <property type="match status" value="1"/>
</dbReference>
<feature type="active site" evidence="7">
    <location>
        <position position="80"/>
    </location>
</feature>
<evidence type="ECO:0000256" key="2">
    <source>
        <dbReference type="ARBA" id="ARBA00012920"/>
    </source>
</evidence>
<dbReference type="InterPro" id="IPR027475">
    <property type="entry name" value="Asparaginase/glutaminase_AS2"/>
</dbReference>
<sequence>MNEFVTLLTTGGTIASSRDERGVSRPMAGVGVDVDGVRVREVMTKDSSALELEDLDAIRVAVVDALAQDGCVGVVVLHGTDTMEESALLVDLFHDDDRPVVFTGAQRTADHPDPDGSRNIADAVAAARSERGVLVAFGGRLLPARGAIKKHTSDLDAFFSAALPRPKPLSWCSIAETRVDVIALYPGVDGAAIEACRERGASGIVLEAMGSGNANTHVVRAVKDCVAVGLRVVVTTRVPFGETSSTYGGGGGGHDLLQAGAVFSRELRAGQARIQLAALIASGASDRDVVDAFA</sequence>
<dbReference type="PROSITE" id="PS00144">
    <property type="entry name" value="ASN_GLN_ASE_1"/>
    <property type="match status" value="1"/>
</dbReference>
<proteinExistence type="inferred from homology"/>
<dbReference type="Gene3D" id="3.40.50.40">
    <property type="match status" value="1"/>
</dbReference>
<dbReference type="PIRSF" id="PIRSF001220">
    <property type="entry name" value="L-ASNase_gatD"/>
    <property type="match status" value="1"/>
</dbReference>
<dbReference type="PROSITE" id="PS00917">
    <property type="entry name" value="ASN_GLN_ASE_2"/>
    <property type="match status" value="1"/>
</dbReference>
<comment type="caution">
    <text evidence="10">The sequence shown here is derived from an EMBL/GenBank/DDBJ whole genome shotgun (WGS) entry which is preliminary data.</text>
</comment>
<feature type="active site" evidence="6">
    <location>
        <position position="13"/>
    </location>
</feature>
<organism evidence="10 11">
    <name type="scientific">Rhodococcoides trifolii</name>
    <dbReference type="NCBI Taxonomy" id="908250"/>
    <lineage>
        <taxon>Bacteria</taxon>
        <taxon>Bacillati</taxon>
        <taxon>Actinomycetota</taxon>
        <taxon>Actinomycetes</taxon>
        <taxon>Mycobacteriales</taxon>
        <taxon>Nocardiaceae</taxon>
        <taxon>Rhodococcoides</taxon>
    </lineage>
</organism>
<comment type="similarity">
    <text evidence="1">Belongs to the asparaginase 1 family.</text>
</comment>
<name>A0A917CPL6_9NOCA</name>
<accession>A0A917CPL6</accession>
<protein>
    <recommendedName>
        <fullName evidence="2">asparaginase</fullName>
        <ecNumber evidence="2">3.5.1.1</ecNumber>
    </recommendedName>
</protein>
<dbReference type="CDD" id="cd08964">
    <property type="entry name" value="L-asparaginase_II"/>
    <property type="match status" value="1"/>
</dbReference>
<evidence type="ECO:0000256" key="3">
    <source>
        <dbReference type="ARBA" id="ARBA00022801"/>
    </source>
</evidence>
<dbReference type="Proteomes" id="UP000654257">
    <property type="component" value="Unassembled WGS sequence"/>
</dbReference>
<dbReference type="InterPro" id="IPR037152">
    <property type="entry name" value="L-asparaginase_N_sf"/>
</dbReference>